<sequence>MVDKVVDTVPRRPLLFLGTTLVCSLPCYALNRLDVRVPFGLPPSVVMIGVPAAVAGTFVARDEGRRGVRRWLASLVDVRRTPPRVLLTAALLMPAVHLVAAGLSGAVTPVTPSAAALTLVVFILGAIPEELGWTAYATGPMQERFGVTGAGMVIGAVWAGWHVVPWLSMGHSWRWVAWQSAVTVAMRVIMGHLFRMSGRSAATALVFHALSNASLEILPGGVELRRTAIVGTLLILLAAGVTKVNRDT</sequence>
<keyword evidence="3" id="KW-0482">Metalloprotease</keyword>
<dbReference type="EMBL" id="CP126970">
    <property type="protein sequence ID" value="WIM70414.1"/>
    <property type="molecule type" value="Genomic_DNA"/>
</dbReference>
<proteinExistence type="predicted"/>
<keyword evidence="3" id="KW-0378">Hydrolase</keyword>
<evidence type="ECO:0000313" key="3">
    <source>
        <dbReference type="EMBL" id="WIM70414.1"/>
    </source>
</evidence>
<feature type="transmembrane region" description="Helical" evidence="1">
    <location>
        <begin position="176"/>
        <end position="194"/>
    </location>
</feature>
<feature type="transmembrane region" description="Helical" evidence="1">
    <location>
        <begin position="145"/>
        <end position="164"/>
    </location>
</feature>
<protein>
    <submittedName>
        <fullName evidence="3">CPBP family intramembrane metalloprotease</fullName>
        <ecNumber evidence="3">3.4.-.-</ecNumber>
    </submittedName>
</protein>
<feature type="transmembrane region" description="Helical" evidence="1">
    <location>
        <begin position="113"/>
        <end position="133"/>
    </location>
</feature>
<organism evidence="3 4">
    <name type="scientific">Corynebacterium suedekumii</name>
    <dbReference type="NCBI Taxonomy" id="3049801"/>
    <lineage>
        <taxon>Bacteria</taxon>
        <taxon>Bacillati</taxon>
        <taxon>Actinomycetota</taxon>
        <taxon>Actinomycetes</taxon>
        <taxon>Mycobacteriales</taxon>
        <taxon>Corynebacteriaceae</taxon>
        <taxon>Corynebacterium</taxon>
    </lineage>
</organism>
<evidence type="ECO:0000313" key="4">
    <source>
        <dbReference type="Proteomes" id="UP001238805"/>
    </source>
</evidence>
<dbReference type="RefSeq" id="WP_284875004.1">
    <property type="nucleotide sequence ID" value="NZ_CP126970.1"/>
</dbReference>
<keyword evidence="3" id="KW-0645">Protease</keyword>
<dbReference type="Proteomes" id="UP001238805">
    <property type="component" value="Chromosome"/>
</dbReference>
<feature type="transmembrane region" description="Helical" evidence="1">
    <location>
        <begin position="85"/>
        <end position="107"/>
    </location>
</feature>
<dbReference type="EC" id="3.4.-.-" evidence="3"/>
<dbReference type="GO" id="GO:0008237">
    <property type="term" value="F:metallopeptidase activity"/>
    <property type="evidence" value="ECO:0007669"/>
    <property type="project" value="UniProtKB-KW"/>
</dbReference>
<reference evidence="3 4" key="1">
    <citation type="submission" date="2023-05" db="EMBL/GenBank/DDBJ databases">
        <title>Corynebacterium suedekumii sp. nov. and Corynebacterium breve sp. nov. isolated from raw cow's milk.</title>
        <authorList>
            <person name="Baer M.K."/>
            <person name="Mehl L."/>
            <person name="Hellmuth R."/>
            <person name="Marke G."/>
            <person name="Lipski A."/>
        </authorList>
    </citation>
    <scope>NUCLEOTIDE SEQUENCE [LARGE SCALE GENOMIC DNA]</scope>
    <source>
        <strain evidence="3 4">LM112</strain>
    </source>
</reference>
<keyword evidence="1" id="KW-0812">Transmembrane</keyword>
<feature type="domain" description="CAAX prenyl protease 2/Lysostaphin resistance protein A-like" evidence="2">
    <location>
        <begin position="114"/>
        <end position="213"/>
    </location>
</feature>
<keyword evidence="4" id="KW-1185">Reference proteome</keyword>
<keyword evidence="1" id="KW-0472">Membrane</keyword>
<keyword evidence="1" id="KW-1133">Transmembrane helix</keyword>
<evidence type="ECO:0000259" key="2">
    <source>
        <dbReference type="Pfam" id="PF02517"/>
    </source>
</evidence>
<feature type="transmembrane region" description="Helical" evidence="1">
    <location>
        <begin position="39"/>
        <end position="60"/>
    </location>
</feature>
<dbReference type="InterPro" id="IPR003675">
    <property type="entry name" value="Rce1/LyrA-like_dom"/>
</dbReference>
<gene>
    <name evidence="3" type="ORF">QP029_00615</name>
</gene>
<dbReference type="Pfam" id="PF02517">
    <property type="entry name" value="Rce1-like"/>
    <property type="match status" value="1"/>
</dbReference>
<name>A0ABY8VQH3_9CORY</name>
<accession>A0ABY8VQH3</accession>
<evidence type="ECO:0000256" key="1">
    <source>
        <dbReference type="SAM" id="Phobius"/>
    </source>
</evidence>